<dbReference type="Gene3D" id="1.10.10.10">
    <property type="entry name" value="Winged helix-like DNA-binding domain superfamily/Winged helix DNA-binding domain"/>
    <property type="match status" value="1"/>
</dbReference>
<dbReference type="SUPFAM" id="SSF46785">
    <property type="entry name" value="Winged helix' DNA-binding domain"/>
    <property type="match status" value="1"/>
</dbReference>
<dbReference type="InterPro" id="IPR036390">
    <property type="entry name" value="WH_DNA-bd_sf"/>
</dbReference>
<dbReference type="PROSITE" id="PS50995">
    <property type="entry name" value="HTH_MARR_2"/>
    <property type="match status" value="1"/>
</dbReference>
<dbReference type="AlphaFoldDB" id="A0A1H3YEI9"/>
<dbReference type="RefSeq" id="WP_091396499.1">
    <property type="nucleotide sequence ID" value="NZ_FNQY01000008.1"/>
</dbReference>
<dbReference type="EMBL" id="FNQY01000008">
    <property type="protein sequence ID" value="SEA09963.1"/>
    <property type="molecule type" value="Genomic_DNA"/>
</dbReference>
<accession>A0A1H3YEI9</accession>
<evidence type="ECO:0000313" key="3">
    <source>
        <dbReference type="Proteomes" id="UP000199041"/>
    </source>
</evidence>
<sequence length="171" mass="19324">MATIYQDLGFLILGSRLRRMSEYFLSEVNKVYQDLGIPFEASWFPLFYMLSNQKQVSIRQVADELMTSHSAVSQLVTKLKEKNLITTDALAQDKRVQVIGLTKKGQALKKKLLPVWDGISESMALMEKSYPDVAHFLPAVANLEAHFEAQPLSEIILEKVAKPKVKKQARG</sequence>
<gene>
    <name evidence="2" type="ORF">SAMN05192529_10834</name>
</gene>
<name>A0A1H3YEI9_9BACT</name>
<dbReference type="OrthoDB" id="759747at2"/>
<reference evidence="2 3" key="1">
    <citation type="submission" date="2016-10" db="EMBL/GenBank/DDBJ databases">
        <authorList>
            <person name="de Groot N.N."/>
        </authorList>
    </citation>
    <scope>NUCLEOTIDE SEQUENCE [LARGE SCALE GENOMIC DNA]</scope>
    <source>
        <strain evidence="2 3">Vu-144</strain>
    </source>
</reference>
<dbReference type="InterPro" id="IPR000835">
    <property type="entry name" value="HTH_MarR-typ"/>
</dbReference>
<dbReference type="InterPro" id="IPR039422">
    <property type="entry name" value="MarR/SlyA-like"/>
</dbReference>
<dbReference type="InterPro" id="IPR036388">
    <property type="entry name" value="WH-like_DNA-bd_sf"/>
</dbReference>
<organism evidence="2 3">
    <name type="scientific">Arachidicoccus rhizosphaerae</name>
    <dbReference type="NCBI Taxonomy" id="551991"/>
    <lineage>
        <taxon>Bacteria</taxon>
        <taxon>Pseudomonadati</taxon>
        <taxon>Bacteroidota</taxon>
        <taxon>Chitinophagia</taxon>
        <taxon>Chitinophagales</taxon>
        <taxon>Chitinophagaceae</taxon>
        <taxon>Arachidicoccus</taxon>
    </lineage>
</organism>
<dbReference type="Pfam" id="PF12802">
    <property type="entry name" value="MarR_2"/>
    <property type="match status" value="1"/>
</dbReference>
<dbReference type="STRING" id="551991.SAMN05192529_10834"/>
<evidence type="ECO:0000259" key="1">
    <source>
        <dbReference type="PROSITE" id="PS50995"/>
    </source>
</evidence>
<dbReference type="SMART" id="SM00347">
    <property type="entry name" value="HTH_MARR"/>
    <property type="match status" value="1"/>
</dbReference>
<dbReference type="GO" id="GO:0006950">
    <property type="term" value="P:response to stress"/>
    <property type="evidence" value="ECO:0007669"/>
    <property type="project" value="TreeGrafter"/>
</dbReference>
<proteinExistence type="predicted"/>
<dbReference type="Proteomes" id="UP000199041">
    <property type="component" value="Unassembled WGS sequence"/>
</dbReference>
<dbReference type="GO" id="GO:0003700">
    <property type="term" value="F:DNA-binding transcription factor activity"/>
    <property type="evidence" value="ECO:0007669"/>
    <property type="project" value="InterPro"/>
</dbReference>
<dbReference type="PANTHER" id="PTHR33164:SF43">
    <property type="entry name" value="HTH-TYPE TRANSCRIPTIONAL REPRESSOR YETL"/>
    <property type="match status" value="1"/>
</dbReference>
<keyword evidence="3" id="KW-1185">Reference proteome</keyword>
<dbReference type="PANTHER" id="PTHR33164">
    <property type="entry name" value="TRANSCRIPTIONAL REGULATOR, MARR FAMILY"/>
    <property type="match status" value="1"/>
</dbReference>
<protein>
    <submittedName>
        <fullName evidence="2">MarR family protein</fullName>
    </submittedName>
</protein>
<feature type="domain" description="HTH marR-type" evidence="1">
    <location>
        <begin position="1"/>
        <end position="145"/>
    </location>
</feature>
<evidence type="ECO:0000313" key="2">
    <source>
        <dbReference type="EMBL" id="SEA09963.1"/>
    </source>
</evidence>